<evidence type="ECO:0000313" key="7">
    <source>
        <dbReference type="Proteomes" id="UP000193920"/>
    </source>
</evidence>
<keyword evidence="4" id="KW-0862">Zinc</keyword>
<keyword evidence="2" id="KW-0479">Metal-binding</keyword>
<dbReference type="CDD" id="cd07720">
    <property type="entry name" value="OPHC2-like_MBL-fold"/>
    <property type="match status" value="1"/>
</dbReference>
<protein>
    <submittedName>
        <fullName evidence="6">Metallo-hydrolase/oxidoreductase</fullName>
    </submittedName>
</protein>
<evidence type="ECO:0000256" key="3">
    <source>
        <dbReference type="ARBA" id="ARBA00022801"/>
    </source>
</evidence>
<evidence type="ECO:0000256" key="2">
    <source>
        <dbReference type="ARBA" id="ARBA00022723"/>
    </source>
</evidence>
<comment type="caution">
    <text evidence="6">The sequence shown here is derived from an EMBL/GenBank/DDBJ whole genome shotgun (WGS) entry which is preliminary data.</text>
</comment>
<keyword evidence="7" id="KW-1185">Reference proteome</keyword>
<dbReference type="Pfam" id="PF00753">
    <property type="entry name" value="Lactamase_B"/>
    <property type="match status" value="1"/>
</dbReference>
<dbReference type="EMBL" id="MCOG01000415">
    <property type="protein sequence ID" value="ORY08882.1"/>
    <property type="molecule type" value="Genomic_DNA"/>
</dbReference>
<gene>
    <name evidence="6" type="ORF">LY90DRAFT_678163</name>
</gene>
<name>A0A1Y1ZF31_9FUNG</name>
<evidence type="ECO:0000313" key="6">
    <source>
        <dbReference type="EMBL" id="ORY08882.1"/>
    </source>
</evidence>
<dbReference type="GO" id="GO:0046872">
    <property type="term" value="F:metal ion binding"/>
    <property type="evidence" value="ECO:0007669"/>
    <property type="project" value="UniProtKB-KW"/>
</dbReference>
<evidence type="ECO:0000256" key="1">
    <source>
        <dbReference type="ARBA" id="ARBA00007749"/>
    </source>
</evidence>
<organism evidence="6 7">
    <name type="scientific">Neocallimastix californiae</name>
    <dbReference type="NCBI Taxonomy" id="1754190"/>
    <lineage>
        <taxon>Eukaryota</taxon>
        <taxon>Fungi</taxon>
        <taxon>Fungi incertae sedis</taxon>
        <taxon>Chytridiomycota</taxon>
        <taxon>Chytridiomycota incertae sedis</taxon>
        <taxon>Neocallimastigomycetes</taxon>
        <taxon>Neocallimastigales</taxon>
        <taxon>Neocallimastigaceae</taxon>
        <taxon>Neocallimastix</taxon>
    </lineage>
</organism>
<dbReference type="PANTHER" id="PTHR42978">
    <property type="entry name" value="QUORUM-QUENCHING LACTONASE YTNP-RELATED-RELATED"/>
    <property type="match status" value="1"/>
</dbReference>
<evidence type="ECO:0000259" key="5">
    <source>
        <dbReference type="SMART" id="SM00849"/>
    </source>
</evidence>
<keyword evidence="3 6" id="KW-0378">Hydrolase</keyword>
<dbReference type="InterPro" id="IPR051013">
    <property type="entry name" value="MBL_superfamily_lactonases"/>
</dbReference>
<dbReference type="PANTHER" id="PTHR42978:SF6">
    <property type="entry name" value="QUORUM-QUENCHING LACTONASE YTNP-RELATED"/>
    <property type="match status" value="1"/>
</dbReference>
<comment type="similarity">
    <text evidence="1">Belongs to the metallo-beta-lactamase superfamily.</text>
</comment>
<dbReference type="AlphaFoldDB" id="A0A1Y1ZF31"/>
<sequence length="255" mass="28990">MFVSTRCLFKDFALTWLSGMNQDRPSPTKLFPKLTPELIKELGLEKGVPSTISAFLLEAQGKKALFDAGLNEKISTGIFDRLKELRISPDEIDYVFITHFHGDHIGGLLDANDNIAFKNAKIYVSKEEYDGWINKMPADKNGLQVKTVKILEKQLIQFDFNDELPLGVIPIQAFGHTPGHTIFRKDDLLIIGDLIHGQSIQFKYPEICATYDHDEEKSIDTRKKILKYAKDNKLMLAGMHLQPSTSSMYSEYYTN</sequence>
<dbReference type="OrthoDB" id="17458at2759"/>
<proteinExistence type="inferred from homology"/>
<feature type="domain" description="Metallo-beta-lactamase" evidence="5">
    <location>
        <begin position="51"/>
        <end position="239"/>
    </location>
</feature>
<dbReference type="Gene3D" id="3.60.15.10">
    <property type="entry name" value="Ribonuclease Z/Hydroxyacylglutathione hydrolase-like"/>
    <property type="match status" value="1"/>
</dbReference>
<reference evidence="6 7" key="1">
    <citation type="submission" date="2016-08" db="EMBL/GenBank/DDBJ databases">
        <title>A Parts List for Fungal Cellulosomes Revealed by Comparative Genomics.</title>
        <authorList>
            <consortium name="DOE Joint Genome Institute"/>
            <person name="Haitjema C.H."/>
            <person name="Gilmore S.P."/>
            <person name="Henske J.K."/>
            <person name="Solomon K.V."/>
            <person name="De Groot R."/>
            <person name="Kuo A."/>
            <person name="Mondo S.J."/>
            <person name="Salamov A.A."/>
            <person name="Labutti K."/>
            <person name="Zhao Z."/>
            <person name="Chiniquy J."/>
            <person name="Barry K."/>
            <person name="Brewer H.M."/>
            <person name="Purvine S.O."/>
            <person name="Wright A.T."/>
            <person name="Boxma B."/>
            <person name="Van Alen T."/>
            <person name="Hackstein J.H."/>
            <person name="Baker S.E."/>
            <person name="Grigoriev I.V."/>
            <person name="O'Malley M.A."/>
        </authorList>
    </citation>
    <scope>NUCLEOTIDE SEQUENCE [LARGE SCALE GENOMIC DNA]</scope>
    <source>
        <strain evidence="6 7">G1</strain>
    </source>
</reference>
<dbReference type="InterPro" id="IPR001279">
    <property type="entry name" value="Metallo-B-lactamas"/>
</dbReference>
<evidence type="ECO:0000256" key="4">
    <source>
        <dbReference type="ARBA" id="ARBA00022833"/>
    </source>
</evidence>
<dbReference type="InterPro" id="IPR036866">
    <property type="entry name" value="RibonucZ/Hydroxyglut_hydro"/>
</dbReference>
<dbReference type="STRING" id="1754190.A0A1Y1ZF31"/>
<dbReference type="SMART" id="SM00849">
    <property type="entry name" value="Lactamase_B"/>
    <property type="match status" value="1"/>
</dbReference>
<dbReference type="GO" id="GO:0016787">
    <property type="term" value="F:hydrolase activity"/>
    <property type="evidence" value="ECO:0007669"/>
    <property type="project" value="UniProtKB-KW"/>
</dbReference>
<dbReference type="SUPFAM" id="SSF56281">
    <property type="entry name" value="Metallo-hydrolase/oxidoreductase"/>
    <property type="match status" value="1"/>
</dbReference>
<accession>A0A1Y1ZF31</accession>
<dbReference type="Proteomes" id="UP000193920">
    <property type="component" value="Unassembled WGS sequence"/>
</dbReference>